<accession>A0AA39MSW7</accession>
<dbReference type="GeneID" id="85367819"/>
<keyword evidence="1" id="KW-0812">Transmembrane</keyword>
<evidence type="ECO:0000313" key="2">
    <source>
        <dbReference type="EMBL" id="KAK0444590.1"/>
    </source>
</evidence>
<gene>
    <name evidence="2" type="ORF">EV420DRAFT_992925</name>
</gene>
<dbReference type="RefSeq" id="XP_060325160.1">
    <property type="nucleotide sequence ID" value="XM_060484271.1"/>
</dbReference>
<keyword evidence="3" id="KW-1185">Reference proteome</keyword>
<keyword evidence="1" id="KW-1133">Transmembrane helix</keyword>
<organism evidence="2 3">
    <name type="scientific">Armillaria tabescens</name>
    <name type="common">Ringless honey mushroom</name>
    <name type="synonym">Agaricus tabescens</name>
    <dbReference type="NCBI Taxonomy" id="1929756"/>
    <lineage>
        <taxon>Eukaryota</taxon>
        <taxon>Fungi</taxon>
        <taxon>Dikarya</taxon>
        <taxon>Basidiomycota</taxon>
        <taxon>Agaricomycotina</taxon>
        <taxon>Agaricomycetes</taxon>
        <taxon>Agaricomycetidae</taxon>
        <taxon>Agaricales</taxon>
        <taxon>Marasmiineae</taxon>
        <taxon>Physalacriaceae</taxon>
        <taxon>Desarmillaria</taxon>
    </lineage>
</organism>
<feature type="transmembrane region" description="Helical" evidence="1">
    <location>
        <begin position="17"/>
        <end position="34"/>
    </location>
</feature>
<evidence type="ECO:0000313" key="3">
    <source>
        <dbReference type="Proteomes" id="UP001175211"/>
    </source>
</evidence>
<dbReference type="Proteomes" id="UP001175211">
    <property type="component" value="Unassembled WGS sequence"/>
</dbReference>
<dbReference type="EMBL" id="JAUEPS010000053">
    <property type="protein sequence ID" value="KAK0444590.1"/>
    <property type="molecule type" value="Genomic_DNA"/>
</dbReference>
<sequence length="163" mass="19138">MFTSAVLQSVGAGTKEYTIVYSILFYFIFIHPLVSPSKSIRRLKIAVDETSALFNEHRDVLITEEIKLTELRADMLTLIREDLEVSRRISITSVHSLMIFASEKKNTWKKAHQYHRDIGELRARMEIMLLKDAEENERRLVERQKVSRQGIFTRARQSFYTIM</sequence>
<keyword evidence="1" id="KW-0472">Membrane</keyword>
<comment type="caution">
    <text evidence="2">The sequence shown here is derived from an EMBL/GenBank/DDBJ whole genome shotgun (WGS) entry which is preliminary data.</text>
</comment>
<reference evidence="2" key="1">
    <citation type="submission" date="2023-06" db="EMBL/GenBank/DDBJ databases">
        <authorList>
            <consortium name="Lawrence Berkeley National Laboratory"/>
            <person name="Ahrendt S."/>
            <person name="Sahu N."/>
            <person name="Indic B."/>
            <person name="Wong-Bajracharya J."/>
            <person name="Merenyi Z."/>
            <person name="Ke H.-M."/>
            <person name="Monk M."/>
            <person name="Kocsube S."/>
            <person name="Drula E."/>
            <person name="Lipzen A."/>
            <person name="Balint B."/>
            <person name="Henrissat B."/>
            <person name="Andreopoulos B."/>
            <person name="Martin F.M."/>
            <person name="Harder C.B."/>
            <person name="Rigling D."/>
            <person name="Ford K.L."/>
            <person name="Foster G.D."/>
            <person name="Pangilinan J."/>
            <person name="Papanicolaou A."/>
            <person name="Barry K."/>
            <person name="LaButti K."/>
            <person name="Viragh M."/>
            <person name="Koriabine M."/>
            <person name="Yan M."/>
            <person name="Riley R."/>
            <person name="Champramary S."/>
            <person name="Plett K.L."/>
            <person name="Tsai I.J."/>
            <person name="Slot J."/>
            <person name="Sipos G."/>
            <person name="Plett J."/>
            <person name="Nagy L.G."/>
            <person name="Grigoriev I.V."/>
        </authorList>
    </citation>
    <scope>NUCLEOTIDE SEQUENCE</scope>
    <source>
        <strain evidence="2">CCBAS 213</strain>
    </source>
</reference>
<name>A0AA39MSW7_ARMTA</name>
<protein>
    <submittedName>
        <fullName evidence="2">Uncharacterized protein</fullName>
    </submittedName>
</protein>
<dbReference type="AlphaFoldDB" id="A0AA39MSW7"/>
<proteinExistence type="predicted"/>
<evidence type="ECO:0000256" key="1">
    <source>
        <dbReference type="SAM" id="Phobius"/>
    </source>
</evidence>